<organism evidence="2 3">
    <name type="scientific">Escherichia coli O6:K15:H31 (strain 536 / UPEC)</name>
    <dbReference type="NCBI Taxonomy" id="362663"/>
    <lineage>
        <taxon>Bacteria</taxon>
        <taxon>Pseudomonadati</taxon>
        <taxon>Pseudomonadota</taxon>
        <taxon>Gammaproteobacteria</taxon>
        <taxon>Enterobacterales</taxon>
        <taxon>Enterobacteriaceae</taxon>
        <taxon>Escherichia</taxon>
    </lineage>
</organism>
<evidence type="ECO:0000259" key="1">
    <source>
        <dbReference type="Pfam" id="PF00345"/>
    </source>
</evidence>
<dbReference type="InterPro" id="IPR016147">
    <property type="entry name" value="Pili_assmbl_chaperone_N"/>
</dbReference>
<dbReference type="SUPFAM" id="SSF49354">
    <property type="entry name" value="PapD-like"/>
    <property type="match status" value="1"/>
</dbReference>
<dbReference type="KEGG" id="ecp:ECP_3815"/>
<dbReference type="Pfam" id="PF00345">
    <property type="entry name" value="PapD_N"/>
    <property type="match status" value="1"/>
</dbReference>
<dbReference type="AlphaFoldDB" id="A0A454A986"/>
<dbReference type="InterPro" id="IPR013783">
    <property type="entry name" value="Ig-like_fold"/>
</dbReference>
<dbReference type="Proteomes" id="UP000009182">
    <property type="component" value="Chromosome"/>
</dbReference>
<sequence length="150" mass="17324">MPCMMLQIFITILLLLPLSVTKADILYPWPSDTEVRLKISDEKGQSRGDLRVTNPGDALWLVQAWAEDEKYRRYSVIYPSVYRLEPFSAYALNIYPGNNIMPERLKWFLISFIPSIVEKNKNQLIIPVTYRLKIIDDVVCKGIEKVAGEC</sequence>
<evidence type="ECO:0000313" key="3">
    <source>
        <dbReference type="Proteomes" id="UP000009182"/>
    </source>
</evidence>
<reference evidence="2 3" key="1">
    <citation type="journal article" date="2006" name="Mol. Microbiol.">
        <title>Role of pathogenicity island-associated integrases in the genome plasticity of uropathogenic Escherichia coli strain 536.</title>
        <authorList>
            <person name="Hochhut B."/>
            <person name="Wilde C."/>
            <person name="Balling G."/>
            <person name="Middendorf B."/>
            <person name="Dobrindt U."/>
            <person name="Brzuszkiewicz E."/>
            <person name="Gottschalk G."/>
            <person name="Carniel E."/>
            <person name="Hacker J."/>
        </authorList>
    </citation>
    <scope>NUCLEOTIDE SEQUENCE [LARGE SCALE GENOMIC DNA]</scope>
    <source>
        <strain evidence="3">536 / UPEC</strain>
    </source>
</reference>
<dbReference type="Gene3D" id="2.60.40.10">
    <property type="entry name" value="Immunoglobulins"/>
    <property type="match status" value="1"/>
</dbReference>
<accession>A0A454A986</accession>
<evidence type="ECO:0000313" key="2">
    <source>
        <dbReference type="EMBL" id="ABG71786.1"/>
    </source>
</evidence>
<name>A0A454A986_ECOL5</name>
<gene>
    <name evidence="2" type="ordered locus">ECP_3815</name>
</gene>
<proteinExistence type="predicted"/>
<dbReference type="EMBL" id="CP000247">
    <property type="protein sequence ID" value="ABG71786.1"/>
    <property type="molecule type" value="Genomic_DNA"/>
</dbReference>
<dbReference type="GO" id="GO:0030288">
    <property type="term" value="C:outer membrane-bounded periplasmic space"/>
    <property type="evidence" value="ECO:0007669"/>
    <property type="project" value="InterPro"/>
</dbReference>
<dbReference type="GO" id="GO:0071555">
    <property type="term" value="P:cell wall organization"/>
    <property type="evidence" value="ECO:0007669"/>
    <property type="project" value="InterPro"/>
</dbReference>
<protein>
    <submittedName>
        <fullName evidence="2">CS12 fimbria chaperone protein</fullName>
    </submittedName>
</protein>
<dbReference type="InterPro" id="IPR008962">
    <property type="entry name" value="PapD-like_sf"/>
</dbReference>
<feature type="domain" description="Pili assembly chaperone N-terminal" evidence="1">
    <location>
        <begin position="43"/>
        <end position="135"/>
    </location>
</feature>